<comment type="subcellular location">
    <subcellularLocation>
        <location evidence="1">Membrane</location>
        <topology evidence="1">Single-pass membrane protein</topology>
    </subcellularLocation>
</comment>
<keyword evidence="4" id="KW-1133">Transmembrane helix</keyword>
<sequence>MDDKPVIELFIKVSPIGREDKGPCPISQQWFMVFYLLAEKKIVNLFVTTVNPDLPPEAYQALDVGKRLPVARVIKGRDLKGTDLENLVCDTNDEIEQLMDVWRCPALALPKESPEEAAAERCFADLYTGLNIFLKSGVDTKLRTSLFKINSYLAERPDVQYLIGQELSYADCQLMPKLHHARIAAKAYRNYDIPSPDLRFLQQYMERMYKTAAFVDSCPADRDIVQHYFDKLDPPSRQHLPVKPSLMRATCTLSLDDINPEIAGRK</sequence>
<dbReference type="Gene3D" id="3.40.30.10">
    <property type="entry name" value="Glutaredoxin"/>
    <property type="match status" value="1"/>
</dbReference>
<dbReference type="InterPro" id="IPR053823">
    <property type="entry name" value="CLIC_N"/>
</dbReference>
<evidence type="ECO:0000256" key="3">
    <source>
        <dbReference type="ARBA" id="ARBA00022692"/>
    </source>
</evidence>
<feature type="domain" description="CLIC N-terminal" evidence="6">
    <location>
        <begin position="5"/>
        <end position="71"/>
    </location>
</feature>
<evidence type="ECO:0000256" key="1">
    <source>
        <dbReference type="ARBA" id="ARBA00004167"/>
    </source>
</evidence>
<dbReference type="AlphaFoldDB" id="A0A1I8G5H8"/>
<evidence type="ECO:0000313" key="8">
    <source>
        <dbReference type="WBParaSite" id="maker-uti_cns_0000945-snap-gene-0.45-mRNA-1"/>
    </source>
</evidence>
<dbReference type="GO" id="GO:0016324">
    <property type="term" value="C:apical plasma membrane"/>
    <property type="evidence" value="ECO:0007669"/>
    <property type="project" value="TreeGrafter"/>
</dbReference>
<proteinExistence type="inferred from homology"/>
<evidence type="ECO:0000313" key="7">
    <source>
        <dbReference type="Proteomes" id="UP000095280"/>
    </source>
</evidence>
<comment type="similarity">
    <text evidence="2">Belongs to the chloride channel CLIC family.</text>
</comment>
<evidence type="ECO:0000259" key="6">
    <source>
        <dbReference type="Pfam" id="PF22441"/>
    </source>
</evidence>
<dbReference type="OrthoDB" id="1935530at2759"/>
<dbReference type="WBParaSite" id="maker-uti_cns_0004532-snap-gene-0.3-mRNA-1">
    <property type="protein sequence ID" value="maker-uti_cns_0004532-snap-gene-0.3-mRNA-1"/>
    <property type="gene ID" value="maker-uti_cns_0004532-snap-gene-0.3"/>
</dbReference>
<dbReference type="GO" id="GO:0005737">
    <property type="term" value="C:cytoplasm"/>
    <property type="evidence" value="ECO:0007669"/>
    <property type="project" value="TreeGrafter"/>
</dbReference>
<evidence type="ECO:0000313" key="9">
    <source>
        <dbReference type="WBParaSite" id="maker-uti_cns_0004532-snap-gene-0.3-mRNA-1"/>
    </source>
</evidence>
<dbReference type="PANTHER" id="PTHR43920:SF5">
    <property type="entry name" value="CHLORIDE INTRACELLULAR CHANNEL CLIC"/>
    <property type="match status" value="1"/>
</dbReference>
<keyword evidence="7" id="KW-1185">Reference proteome</keyword>
<evidence type="ECO:0000256" key="4">
    <source>
        <dbReference type="ARBA" id="ARBA00022989"/>
    </source>
</evidence>
<dbReference type="InterPro" id="IPR036282">
    <property type="entry name" value="Glutathione-S-Trfase_C_sf"/>
</dbReference>
<dbReference type="PANTHER" id="PTHR43920">
    <property type="entry name" value="CHLORIDE INTRACELLULAR CHANNEL, ISOFORM A"/>
    <property type="match status" value="1"/>
</dbReference>
<protein>
    <submittedName>
        <fullName evidence="8 9">GST C-terminal domain-containing protein</fullName>
    </submittedName>
</protein>
<accession>A0A1I8G5H8</accession>
<evidence type="ECO:0000256" key="2">
    <source>
        <dbReference type="ARBA" id="ARBA00007655"/>
    </source>
</evidence>
<dbReference type="Gene3D" id="1.20.1050.10">
    <property type="match status" value="1"/>
</dbReference>
<keyword evidence="3" id="KW-0812">Transmembrane</keyword>
<dbReference type="GO" id="GO:0005254">
    <property type="term" value="F:chloride channel activity"/>
    <property type="evidence" value="ECO:0007669"/>
    <property type="project" value="TreeGrafter"/>
</dbReference>
<evidence type="ECO:0000256" key="5">
    <source>
        <dbReference type="ARBA" id="ARBA00023136"/>
    </source>
</evidence>
<dbReference type="WBParaSite" id="maker-uti_cns_0047926-snap-gene-0.2-mRNA-1">
    <property type="protein sequence ID" value="maker-uti_cns_0047926-snap-gene-0.2-mRNA-1"/>
    <property type="gene ID" value="maker-uti_cns_0047926-snap-gene-0.2"/>
</dbReference>
<name>A0A1I8G5H8_9PLAT</name>
<dbReference type="Proteomes" id="UP000095280">
    <property type="component" value="Unplaced"/>
</dbReference>
<dbReference type="SUPFAM" id="SSF47616">
    <property type="entry name" value="GST C-terminal domain-like"/>
    <property type="match status" value="1"/>
</dbReference>
<reference evidence="8 9" key="1">
    <citation type="submission" date="2016-11" db="UniProtKB">
        <authorList>
            <consortium name="WormBaseParasite"/>
        </authorList>
    </citation>
    <scope>IDENTIFICATION</scope>
</reference>
<dbReference type="WBParaSite" id="maker-uti_cns_0000945-snap-gene-0.45-mRNA-1">
    <property type="protein sequence ID" value="maker-uti_cns_0000945-snap-gene-0.45-mRNA-1"/>
    <property type="gene ID" value="maker-uti_cns_0000945-snap-gene-0.45"/>
</dbReference>
<keyword evidence="5" id="KW-0472">Membrane</keyword>
<dbReference type="STRING" id="282301.A0A1I8G5H8"/>
<organism evidence="7 8">
    <name type="scientific">Macrostomum lignano</name>
    <dbReference type="NCBI Taxonomy" id="282301"/>
    <lineage>
        <taxon>Eukaryota</taxon>
        <taxon>Metazoa</taxon>
        <taxon>Spiralia</taxon>
        <taxon>Lophotrochozoa</taxon>
        <taxon>Platyhelminthes</taxon>
        <taxon>Rhabditophora</taxon>
        <taxon>Macrostomorpha</taxon>
        <taxon>Macrostomida</taxon>
        <taxon>Macrostomidae</taxon>
        <taxon>Macrostomum</taxon>
    </lineage>
</organism>
<dbReference type="Pfam" id="PF22441">
    <property type="entry name" value="CLIC-like_N"/>
    <property type="match status" value="1"/>
</dbReference>